<sequence>MDSKEAHQRRLLLFFIGIFLLLTLAEVDSCQKLRLLSYPTKYLRCFAGNQHYFHFNAPALLKHRYNVRKIDEYFARELVFEKIEKRWNYWKKLTGGQPIIKEELGKTPKTVTFLPTNSIALKEILHDLQFFPLLFRDHNDPITFNIPVDGETMKLRLQNNEETGQFLAHNVFNDPPGTADQTTDLFDEINPLEEFNNIEDSSDHVHIFKNVLKVVIPEIYSASLGRTGEFNEQLRIEEDVQRAKNERDGKAVLTPISENSRNAAFRKGFEFMAAGNFGGHVPKKAWLRPIHDALQTERKIITDKLNGEIEADETTKIKYELTAKMLKTGQDAKRRWDELKHDGIIVPKYDANGKLTQVKIKETDVMILSESFELLQSFLQIYPEVENGQRIKINIPIGNTKGGVYLSRAIRGEEQLVVGTRNEDWPESTPRKENGGMFRPSYDDMVDKVLGKVTEPAIFSDVLLGACVSGLDNQPDFDAQFESISASSNGMVKTADLTRSSVELLTISMVAEAASPPDILKAQFVEDIIEVIDKEKRFPTANEMPSLEDPYGNMLNAGKTPVKAGKRTTVKAGRNPVNAEITMNLLKEISRTNVGFDVVFVNSKYPARGVVKKDGEPPKEGTKDARIYVQRNGDSEIPSHALRELTHSVYYGQTVAEIARLSCVNPKKLRVVMLCFASC</sequence>
<evidence type="ECO:0000313" key="1">
    <source>
        <dbReference type="EMBL" id="CAB3992229.1"/>
    </source>
</evidence>
<dbReference type="Proteomes" id="UP001152795">
    <property type="component" value="Unassembled WGS sequence"/>
</dbReference>
<comment type="caution">
    <text evidence="1">The sequence shown here is derived from an EMBL/GenBank/DDBJ whole genome shotgun (WGS) entry which is preliminary data.</text>
</comment>
<gene>
    <name evidence="1" type="ORF">PACLA_8A034723</name>
</gene>
<dbReference type="AlphaFoldDB" id="A0A7D9DR62"/>
<dbReference type="OrthoDB" id="10672127at2759"/>
<organism evidence="1 2">
    <name type="scientific">Paramuricea clavata</name>
    <name type="common">Red gorgonian</name>
    <name type="synonym">Violescent sea-whip</name>
    <dbReference type="NCBI Taxonomy" id="317549"/>
    <lineage>
        <taxon>Eukaryota</taxon>
        <taxon>Metazoa</taxon>
        <taxon>Cnidaria</taxon>
        <taxon>Anthozoa</taxon>
        <taxon>Octocorallia</taxon>
        <taxon>Malacalcyonacea</taxon>
        <taxon>Plexauridae</taxon>
        <taxon>Paramuricea</taxon>
    </lineage>
</organism>
<evidence type="ECO:0000313" key="2">
    <source>
        <dbReference type="Proteomes" id="UP001152795"/>
    </source>
</evidence>
<name>A0A7D9DR62_PARCT</name>
<proteinExistence type="predicted"/>
<accession>A0A7D9DR62</accession>
<reference evidence="1" key="1">
    <citation type="submission" date="2020-04" db="EMBL/GenBank/DDBJ databases">
        <authorList>
            <person name="Alioto T."/>
            <person name="Alioto T."/>
            <person name="Gomez Garrido J."/>
        </authorList>
    </citation>
    <scope>NUCLEOTIDE SEQUENCE</scope>
    <source>
        <strain evidence="1">A484AB</strain>
    </source>
</reference>
<keyword evidence="2" id="KW-1185">Reference proteome</keyword>
<dbReference type="EMBL" id="CACRXK020002005">
    <property type="protein sequence ID" value="CAB3992229.1"/>
    <property type="molecule type" value="Genomic_DNA"/>
</dbReference>
<protein>
    <submittedName>
        <fullName evidence="1">Uncharacterized protein</fullName>
    </submittedName>
</protein>